<keyword evidence="6" id="KW-0119">Carbohydrate metabolism</keyword>
<dbReference type="GO" id="GO:0000272">
    <property type="term" value="P:polysaccharide catabolic process"/>
    <property type="evidence" value="ECO:0007669"/>
    <property type="project" value="UniProtKB-KW"/>
</dbReference>
<dbReference type="InterPro" id="IPR001223">
    <property type="entry name" value="Glyco_hydro18_cat"/>
</dbReference>
<dbReference type="EMBL" id="MU005786">
    <property type="protein sequence ID" value="KAF2703686.1"/>
    <property type="molecule type" value="Genomic_DNA"/>
</dbReference>
<keyword evidence="4 10" id="KW-0378">Hydrolase</keyword>
<dbReference type="CDD" id="cd02877">
    <property type="entry name" value="GH18_hevamine_XipI_class_III"/>
    <property type="match status" value="1"/>
</dbReference>
<evidence type="ECO:0000256" key="9">
    <source>
        <dbReference type="ARBA" id="ARBA00025727"/>
    </source>
</evidence>
<dbReference type="OrthoDB" id="6020543at2759"/>
<dbReference type="SUPFAM" id="SSF51445">
    <property type="entry name" value="(Trans)glycosidases"/>
    <property type="match status" value="1"/>
</dbReference>
<keyword evidence="11" id="KW-0732">Signal</keyword>
<evidence type="ECO:0000256" key="10">
    <source>
        <dbReference type="RuleBase" id="RU000489"/>
    </source>
</evidence>
<dbReference type="Proteomes" id="UP000799428">
    <property type="component" value="Unassembled WGS sequence"/>
</dbReference>
<dbReference type="PROSITE" id="PS51910">
    <property type="entry name" value="GH18_2"/>
    <property type="match status" value="1"/>
</dbReference>
<dbReference type="PANTHER" id="PTHR45708">
    <property type="entry name" value="ENDOCHITINASE"/>
    <property type="match status" value="1"/>
</dbReference>
<dbReference type="InterPro" id="IPR045321">
    <property type="entry name" value="Cts1-like"/>
</dbReference>
<evidence type="ECO:0000256" key="3">
    <source>
        <dbReference type="ARBA" id="ARBA00022669"/>
    </source>
</evidence>
<evidence type="ECO:0000256" key="5">
    <source>
        <dbReference type="ARBA" id="ARBA00023024"/>
    </source>
</evidence>
<dbReference type="Pfam" id="PF00704">
    <property type="entry name" value="Glyco_hydro_18"/>
    <property type="match status" value="1"/>
</dbReference>
<dbReference type="InterPro" id="IPR050542">
    <property type="entry name" value="Glycosyl_Hydrlase18_Chitinase"/>
</dbReference>
<sequence length="351" mass="38032">MRASFVVLLVLISASCVIGGFNANSKSNVAVYWGQNSVGQADSQDRLSHYCDTVDVDVILLAFLLQINGPGGQPVLNFAGQGDDKKCTRFPGTDLAQCPEIEADIQDCQNKHGKTILLSIGGATYTEGGFPTPANAISAAGKIWSMFGPSDPHDSSTLRPFGHASFDGFDFDFEGHAQNMAVFAHELRRLMDEYTSNSASHRGRRFYLAAAPQCVFPDAYVKEILDSVLLDMVLVQFYNNYCGVQGFLPGSGTQTNYNFATWDSWARETAPNKNVKVFMGVPGGATAGAGYSPPDVLEPVIHFSNKFASFGGAMVWDASQAWRNSGFLGRVKGSMQTGRRTMRSGVRRGEE</sequence>
<evidence type="ECO:0000259" key="12">
    <source>
        <dbReference type="PROSITE" id="PS51910"/>
    </source>
</evidence>
<feature type="domain" description="GH18" evidence="12">
    <location>
        <begin position="27"/>
        <end position="338"/>
    </location>
</feature>
<comment type="catalytic activity">
    <reaction evidence="1">
        <text>Random endo-hydrolysis of N-acetyl-beta-D-glucosaminide (1-&gt;4)-beta-linkages in chitin and chitodextrins.</text>
        <dbReference type="EC" id="3.2.1.14"/>
    </reaction>
</comment>
<dbReference type="GO" id="GO:0008061">
    <property type="term" value="F:chitin binding"/>
    <property type="evidence" value="ECO:0007669"/>
    <property type="project" value="UniProtKB-KW"/>
</dbReference>
<feature type="signal peptide" evidence="11">
    <location>
        <begin position="1"/>
        <end position="19"/>
    </location>
</feature>
<dbReference type="GO" id="GO:0006032">
    <property type="term" value="P:chitin catabolic process"/>
    <property type="evidence" value="ECO:0007669"/>
    <property type="project" value="UniProtKB-KW"/>
</dbReference>
<dbReference type="PANTHER" id="PTHR45708:SF49">
    <property type="entry name" value="ENDOCHITINASE"/>
    <property type="match status" value="1"/>
</dbReference>
<evidence type="ECO:0000256" key="11">
    <source>
        <dbReference type="SAM" id="SignalP"/>
    </source>
</evidence>
<dbReference type="PROSITE" id="PS01095">
    <property type="entry name" value="GH18_1"/>
    <property type="match status" value="1"/>
</dbReference>
<keyword evidence="14" id="KW-1185">Reference proteome</keyword>
<evidence type="ECO:0000256" key="1">
    <source>
        <dbReference type="ARBA" id="ARBA00000822"/>
    </source>
</evidence>
<accession>A0A6G1JSV5</accession>
<evidence type="ECO:0000256" key="6">
    <source>
        <dbReference type="ARBA" id="ARBA00023277"/>
    </source>
</evidence>
<keyword evidence="8" id="KW-0624">Polysaccharide degradation</keyword>
<dbReference type="Gene3D" id="3.20.20.80">
    <property type="entry name" value="Glycosidases"/>
    <property type="match status" value="1"/>
</dbReference>
<keyword evidence="3" id="KW-0147">Chitin-binding</keyword>
<protein>
    <recommendedName>
        <fullName evidence="2">chitinase</fullName>
        <ecNumber evidence="2">3.2.1.14</ecNumber>
    </recommendedName>
</protein>
<evidence type="ECO:0000313" key="13">
    <source>
        <dbReference type="EMBL" id="KAF2703686.1"/>
    </source>
</evidence>
<dbReference type="EC" id="3.2.1.14" evidence="2"/>
<dbReference type="InterPro" id="IPR001579">
    <property type="entry name" value="Glyco_hydro_18_chit_AS"/>
</dbReference>
<evidence type="ECO:0000256" key="2">
    <source>
        <dbReference type="ARBA" id="ARBA00012729"/>
    </source>
</evidence>
<name>A0A6G1JSV5_9PLEO</name>
<keyword evidence="5" id="KW-0146">Chitin degradation</keyword>
<keyword evidence="7 10" id="KW-0326">Glycosidase</keyword>
<dbReference type="PROSITE" id="PS51257">
    <property type="entry name" value="PROKAR_LIPOPROTEIN"/>
    <property type="match status" value="1"/>
</dbReference>
<dbReference type="GO" id="GO:0008843">
    <property type="term" value="F:endochitinase activity"/>
    <property type="evidence" value="ECO:0007669"/>
    <property type="project" value="UniProtKB-EC"/>
</dbReference>
<evidence type="ECO:0000256" key="8">
    <source>
        <dbReference type="ARBA" id="ARBA00023326"/>
    </source>
</evidence>
<organism evidence="13 14">
    <name type="scientific">Pleomassaria siparia CBS 279.74</name>
    <dbReference type="NCBI Taxonomy" id="1314801"/>
    <lineage>
        <taxon>Eukaryota</taxon>
        <taxon>Fungi</taxon>
        <taxon>Dikarya</taxon>
        <taxon>Ascomycota</taxon>
        <taxon>Pezizomycotina</taxon>
        <taxon>Dothideomycetes</taxon>
        <taxon>Pleosporomycetidae</taxon>
        <taxon>Pleosporales</taxon>
        <taxon>Pleomassariaceae</taxon>
        <taxon>Pleomassaria</taxon>
    </lineage>
</organism>
<dbReference type="GO" id="GO:0005576">
    <property type="term" value="C:extracellular region"/>
    <property type="evidence" value="ECO:0007669"/>
    <property type="project" value="TreeGrafter"/>
</dbReference>
<feature type="chain" id="PRO_5026230394" description="chitinase" evidence="11">
    <location>
        <begin position="20"/>
        <end position="351"/>
    </location>
</feature>
<gene>
    <name evidence="13" type="ORF">K504DRAFT_485684</name>
</gene>
<proteinExistence type="inferred from homology"/>
<dbReference type="AlphaFoldDB" id="A0A6G1JSV5"/>
<dbReference type="InterPro" id="IPR017853">
    <property type="entry name" value="GH"/>
</dbReference>
<evidence type="ECO:0000256" key="7">
    <source>
        <dbReference type="ARBA" id="ARBA00023295"/>
    </source>
</evidence>
<evidence type="ECO:0000256" key="4">
    <source>
        <dbReference type="ARBA" id="ARBA00022801"/>
    </source>
</evidence>
<comment type="similarity">
    <text evidence="9">Belongs to the glycosyl hydrolase 18 family. Chitinase class III subfamily.</text>
</comment>
<evidence type="ECO:0000313" key="14">
    <source>
        <dbReference type="Proteomes" id="UP000799428"/>
    </source>
</evidence>
<reference evidence="13" key="1">
    <citation type="journal article" date="2020" name="Stud. Mycol.">
        <title>101 Dothideomycetes genomes: a test case for predicting lifestyles and emergence of pathogens.</title>
        <authorList>
            <person name="Haridas S."/>
            <person name="Albert R."/>
            <person name="Binder M."/>
            <person name="Bloem J."/>
            <person name="Labutti K."/>
            <person name="Salamov A."/>
            <person name="Andreopoulos B."/>
            <person name="Baker S."/>
            <person name="Barry K."/>
            <person name="Bills G."/>
            <person name="Bluhm B."/>
            <person name="Cannon C."/>
            <person name="Castanera R."/>
            <person name="Culley D."/>
            <person name="Daum C."/>
            <person name="Ezra D."/>
            <person name="Gonzalez J."/>
            <person name="Henrissat B."/>
            <person name="Kuo A."/>
            <person name="Liang C."/>
            <person name="Lipzen A."/>
            <person name="Lutzoni F."/>
            <person name="Magnuson J."/>
            <person name="Mondo S."/>
            <person name="Nolan M."/>
            <person name="Ohm R."/>
            <person name="Pangilinan J."/>
            <person name="Park H.-J."/>
            <person name="Ramirez L."/>
            <person name="Alfaro M."/>
            <person name="Sun H."/>
            <person name="Tritt A."/>
            <person name="Yoshinaga Y."/>
            <person name="Zwiers L.-H."/>
            <person name="Turgeon B."/>
            <person name="Goodwin S."/>
            <person name="Spatafora J."/>
            <person name="Crous P."/>
            <person name="Grigoriev I."/>
        </authorList>
    </citation>
    <scope>NUCLEOTIDE SEQUENCE</scope>
    <source>
        <strain evidence="13">CBS 279.74</strain>
    </source>
</reference>